<accession>A0A415BSC2</accession>
<evidence type="ECO:0000313" key="1">
    <source>
        <dbReference type="EMBL" id="RHI91554.1"/>
    </source>
</evidence>
<dbReference type="Proteomes" id="UP000285777">
    <property type="component" value="Unassembled WGS sequence"/>
</dbReference>
<dbReference type="InterPro" id="IPR025624">
    <property type="entry name" value="PcfK"/>
</dbReference>
<reference evidence="1 2" key="1">
    <citation type="submission" date="2018-08" db="EMBL/GenBank/DDBJ databases">
        <title>A genome reference for cultivated species of the human gut microbiota.</title>
        <authorList>
            <person name="Zou Y."/>
            <person name="Xue W."/>
            <person name="Luo G."/>
        </authorList>
    </citation>
    <scope>NUCLEOTIDE SEQUENCE [LARGE SCALE GENOMIC DNA]</scope>
    <source>
        <strain evidence="1 2">AM13-21</strain>
    </source>
</reference>
<proteinExistence type="predicted"/>
<dbReference type="AlphaFoldDB" id="A0A415BSC2"/>
<dbReference type="Pfam" id="PF14058">
    <property type="entry name" value="PcfK"/>
    <property type="match status" value="1"/>
</dbReference>
<evidence type="ECO:0000313" key="2">
    <source>
        <dbReference type="Proteomes" id="UP000285777"/>
    </source>
</evidence>
<dbReference type="EMBL" id="QRLF01000013">
    <property type="protein sequence ID" value="RHI91554.1"/>
    <property type="molecule type" value="Genomic_DNA"/>
</dbReference>
<sequence length="138" mass="16023">MQVSTSFKNSIQSYLEQRAEYDELFARSYRNPLKNIEDCITYILNYVQKSGCNGFDDDEIFGQAVHYYDEADIEVGKPIDCKVVVNHHVELTEEEKAEARKEAIKRAENEVYSRMTQRKTAPKKENKNSNNGQMALLF</sequence>
<protein>
    <submittedName>
        <fullName evidence="1">PcfK-like protein</fullName>
    </submittedName>
</protein>
<gene>
    <name evidence="1" type="ORF">DW150_09350</name>
</gene>
<dbReference type="RefSeq" id="WP_118290774.1">
    <property type="nucleotide sequence ID" value="NZ_QRLF01000013.1"/>
</dbReference>
<name>A0A415BSC2_PHOVU</name>
<organism evidence="1 2">
    <name type="scientific">Phocaeicola vulgatus</name>
    <name type="common">Bacteroides vulgatus</name>
    <dbReference type="NCBI Taxonomy" id="821"/>
    <lineage>
        <taxon>Bacteria</taxon>
        <taxon>Pseudomonadati</taxon>
        <taxon>Bacteroidota</taxon>
        <taxon>Bacteroidia</taxon>
        <taxon>Bacteroidales</taxon>
        <taxon>Bacteroidaceae</taxon>
        <taxon>Phocaeicola</taxon>
    </lineage>
</organism>
<comment type="caution">
    <text evidence="1">The sequence shown here is derived from an EMBL/GenBank/DDBJ whole genome shotgun (WGS) entry which is preliminary data.</text>
</comment>